<dbReference type="EMBL" id="UIGB01000001">
    <property type="protein sequence ID" value="SUU84597.1"/>
    <property type="molecule type" value="Genomic_DNA"/>
</dbReference>
<evidence type="ECO:0000313" key="8">
    <source>
        <dbReference type="Proteomes" id="UP000254343"/>
    </source>
</evidence>
<dbReference type="GO" id="GO:0016787">
    <property type="term" value="F:hydrolase activity"/>
    <property type="evidence" value="ECO:0007669"/>
    <property type="project" value="UniProtKB-KW"/>
</dbReference>
<keyword evidence="5" id="KW-1133">Transmembrane helix</keyword>
<gene>
    <name evidence="7" type="ORF">NCTC12722_01794</name>
</gene>
<feature type="domain" description="Calcineurin-like phosphoesterase" evidence="6">
    <location>
        <begin position="250"/>
        <end position="346"/>
    </location>
</feature>
<keyword evidence="1" id="KW-0479">Metal-binding</keyword>
<dbReference type="RefSeq" id="WP_002715423.1">
    <property type="nucleotide sequence ID" value="NZ_UFSI01000001.1"/>
</dbReference>
<dbReference type="InterPro" id="IPR029052">
    <property type="entry name" value="Metallo-depent_PP-like"/>
</dbReference>
<accession>A0A380W925</accession>
<name>A0A380W925_AFIFE</name>
<organism evidence="7 8">
    <name type="scientific">Afipia felis</name>
    <name type="common">Cat scratch disease bacillus</name>
    <dbReference type="NCBI Taxonomy" id="1035"/>
    <lineage>
        <taxon>Bacteria</taxon>
        <taxon>Pseudomonadati</taxon>
        <taxon>Pseudomonadota</taxon>
        <taxon>Alphaproteobacteria</taxon>
        <taxon>Hyphomicrobiales</taxon>
        <taxon>Nitrobacteraceae</taxon>
        <taxon>Afipia</taxon>
    </lineage>
</organism>
<dbReference type="InterPro" id="IPR050884">
    <property type="entry name" value="CNP_phosphodiesterase-III"/>
</dbReference>
<evidence type="ECO:0000259" key="6">
    <source>
        <dbReference type="Pfam" id="PF00149"/>
    </source>
</evidence>
<dbReference type="InterPro" id="IPR004843">
    <property type="entry name" value="Calcineurin-like_PHP"/>
</dbReference>
<reference evidence="7 8" key="1">
    <citation type="submission" date="2018-06" db="EMBL/GenBank/DDBJ databases">
        <authorList>
            <consortium name="Pathogen Informatics"/>
            <person name="Doyle S."/>
        </authorList>
    </citation>
    <scope>NUCLEOTIDE SEQUENCE [LARGE SCALE GENOMIC DNA]</scope>
    <source>
        <strain evidence="7 8">NCTC12722</strain>
    </source>
</reference>
<feature type="transmembrane region" description="Helical" evidence="5">
    <location>
        <begin position="85"/>
        <end position="108"/>
    </location>
</feature>
<proteinExistence type="inferred from homology"/>
<evidence type="ECO:0000256" key="5">
    <source>
        <dbReference type="SAM" id="Phobius"/>
    </source>
</evidence>
<evidence type="ECO:0000256" key="2">
    <source>
        <dbReference type="ARBA" id="ARBA00022801"/>
    </source>
</evidence>
<dbReference type="SUPFAM" id="SSF56300">
    <property type="entry name" value="Metallo-dependent phosphatases"/>
    <property type="match status" value="1"/>
</dbReference>
<comment type="similarity">
    <text evidence="4">Belongs to the cyclic nucleotide phosphodiesterase class-III family.</text>
</comment>
<keyword evidence="5" id="KW-0472">Membrane</keyword>
<dbReference type="Proteomes" id="UP000254343">
    <property type="component" value="Unassembled WGS sequence"/>
</dbReference>
<evidence type="ECO:0000313" key="7">
    <source>
        <dbReference type="EMBL" id="SUU84597.1"/>
    </source>
</evidence>
<dbReference type="AlphaFoldDB" id="A0A380W925"/>
<dbReference type="PANTHER" id="PTHR42988">
    <property type="entry name" value="PHOSPHOHYDROLASE"/>
    <property type="match status" value="1"/>
</dbReference>
<evidence type="ECO:0000256" key="4">
    <source>
        <dbReference type="ARBA" id="ARBA00025742"/>
    </source>
</evidence>
<evidence type="ECO:0000256" key="3">
    <source>
        <dbReference type="ARBA" id="ARBA00023004"/>
    </source>
</evidence>
<feature type="transmembrane region" description="Helical" evidence="5">
    <location>
        <begin position="60"/>
        <end position="78"/>
    </location>
</feature>
<feature type="transmembrane region" description="Helical" evidence="5">
    <location>
        <begin position="158"/>
        <end position="181"/>
    </location>
</feature>
<dbReference type="GO" id="GO:0046872">
    <property type="term" value="F:metal ion binding"/>
    <property type="evidence" value="ECO:0007669"/>
    <property type="project" value="UniProtKB-KW"/>
</dbReference>
<sequence>MTEPPAEIDGSSMQHLIDPRLGDAEDDFASPKKRSLFAIAGALLTEISFAKLFFACTISLGLPAIFLGFAPLAVSAWVTSVSAKVLALTEVSAVIILVVTLCVGWLAWRPLLRTAEESFWSLNALLVQPCYMLGTETLRHLNERLFDKNRKQITSTKLRAASSAVAGVLMFLLGLLIVKAIWPASRWVGTAGDLLLPHHLIVPTIANAAILISAYFAVVSLLRGFSDARTEHPLTLDVYDTAPAGSRIWRVVHLTDIHVVGEHYGFRIESGRAGPRGNERLQQLLKDLADLHEAEPFDLILVTGDVTDAGRASEWAEFFDYIERFPELAKRMVIAPGNHDLNISSRSNPAQIDLPFSSRKLLRQARALSAMNAVQGERVYLTTDRNKHGKTLREAIAPHEKYIAKLAEGGGIRASLHLKDVFHDMFPMIVPPSDPNSLGIAILNSNAESHFSFTNALGFVSVEQTQRLLSALKQYPAAGWIVVLHHHVQEYPKQVPFSIRIGTALLNGSWFIRKLRPHASRVVLMHGHRHLDWVGTFGTLRVVSGPSPVMNATTGNPTCFYIHKLVTGRGRIRLMQPQQVSVPDPSTGTKNRK</sequence>
<protein>
    <submittedName>
        <fullName evidence="7">Cyclic 3',5'-adenosine monophosphate phosphodiesterase</fullName>
    </submittedName>
</protein>
<dbReference type="Pfam" id="PF00149">
    <property type="entry name" value="Metallophos"/>
    <property type="match status" value="1"/>
</dbReference>
<keyword evidence="3" id="KW-0408">Iron</keyword>
<keyword evidence="5" id="KW-0812">Transmembrane</keyword>
<keyword evidence="2" id="KW-0378">Hydrolase</keyword>
<dbReference type="Gene3D" id="3.60.21.10">
    <property type="match status" value="2"/>
</dbReference>
<evidence type="ECO:0000256" key="1">
    <source>
        <dbReference type="ARBA" id="ARBA00022723"/>
    </source>
</evidence>
<feature type="transmembrane region" description="Helical" evidence="5">
    <location>
        <begin position="201"/>
        <end position="222"/>
    </location>
</feature>
<dbReference type="PANTHER" id="PTHR42988:SF2">
    <property type="entry name" value="CYCLIC NUCLEOTIDE PHOSPHODIESTERASE CBUA0032-RELATED"/>
    <property type="match status" value="1"/>
</dbReference>
<feature type="transmembrane region" description="Helical" evidence="5">
    <location>
        <begin position="36"/>
        <end position="54"/>
    </location>
</feature>